<feature type="region of interest" description="Disordered" evidence="1">
    <location>
        <begin position="827"/>
        <end position="898"/>
    </location>
</feature>
<evidence type="ECO:0000256" key="1">
    <source>
        <dbReference type="SAM" id="MobiDB-lite"/>
    </source>
</evidence>
<keyword evidence="3" id="KW-1185">Reference proteome</keyword>
<organism evidence="2 3">
    <name type="scientific">Massariosphaeria phaeospora</name>
    <dbReference type="NCBI Taxonomy" id="100035"/>
    <lineage>
        <taxon>Eukaryota</taxon>
        <taxon>Fungi</taxon>
        <taxon>Dikarya</taxon>
        <taxon>Ascomycota</taxon>
        <taxon>Pezizomycotina</taxon>
        <taxon>Dothideomycetes</taxon>
        <taxon>Pleosporomycetidae</taxon>
        <taxon>Pleosporales</taxon>
        <taxon>Pleosporales incertae sedis</taxon>
        <taxon>Massariosphaeria</taxon>
    </lineage>
</organism>
<proteinExistence type="predicted"/>
<evidence type="ECO:0000313" key="2">
    <source>
        <dbReference type="EMBL" id="KAF2873206.1"/>
    </source>
</evidence>
<protein>
    <submittedName>
        <fullName evidence="2">Uncharacterized protein</fullName>
    </submittedName>
</protein>
<dbReference type="AlphaFoldDB" id="A0A7C8IA82"/>
<gene>
    <name evidence="2" type="ORF">BDV95DRAFT_605762</name>
</gene>
<dbReference type="EMBL" id="JAADJZ010000008">
    <property type="protein sequence ID" value="KAF2873206.1"/>
    <property type="molecule type" value="Genomic_DNA"/>
</dbReference>
<feature type="compositionally biased region" description="Basic and acidic residues" evidence="1">
    <location>
        <begin position="108"/>
        <end position="118"/>
    </location>
</feature>
<comment type="caution">
    <text evidence="2">The sequence shown here is derived from an EMBL/GenBank/DDBJ whole genome shotgun (WGS) entry which is preliminary data.</text>
</comment>
<sequence length="1017" mass="111762">MPLRKRLTVPADADEGKAEVKKSRRQRVVEFFRKRKNRAEDSKIVAIPAPTRTTAGPRKYSRGSNPANAPEPAPSSQPDEAAGDDGVKVDEGRPVSPMGQPQGESPEEPLKESQKQEEAKVELLSEDQIKTLFSGAPHFSLKSRGSRLEPAVAYPWDEQLEVTDVSDCVQLAHPAYSAATLRRHLPALQQSSDQEQQYLCYDIGLVENPSMLAVQGTEPGTVGFIHFLEMPIADSLVTDLQQSQSSNGYLESVRNKEQFHKSPERLGIRPLNLNLLHDRLIEFGDLLEAFHDSPERMTIFNNQSTGELYTHLFGKFLTPPPYDGTVDDPTGVKVQIDTLLKILRLKGVWFDFSLVEWRIRLGQILWSEPDMHPEDTRPLWSDREILLLQITLACELLLRLEAVSSSEIDEITQKMHVTRQDYEGFLKLKTKKTDWDLVLARRFLENILVVKGGNTEVPPPAPKRGLMSMLSKSESRAEPPPEPESEIIFLPRHQARQLAGLLHFAETVQWPGIEQIVGELAEKLKVPDNSKEPEQLPSPYGRFVETVTPSSVSVYGTPLGSPRFFGGPSDSYFGNVENRPALSRGNSRSLAIPISTTVLTEPNDPTNTLNIGGWLSRSYLTGMVLPGEAISHFLISTLLENDKSAIHALGDSANLYGGFVYSRRSWWSKSSVVGRVLACVEGAVECMGWVSLPKCPKDCVDGWFEISSEQLPFVRPYRITNGQDMVDRDSDIIPGGNYDGVNPAHLALPTDPSTAPAPSVEFTAWDLASVSGTAADHDTASAALSGTDAHDASLTFTSQARGTTHTFTLTHDVYFITSFPCTAPTSLPLPNAPQILKRSSSRTSSKRTVSPSRPLNRRNSSYGYEPLLSHPPDSPDNEPKPVHPPLPAASSSASKDSGAVLVESKPMTAHPLHASYPYKLVATSELLDPYFFVPFWASSAHTSRTPSMVEDGENAPVSASKMVLVLDARASAALELLARAWCAEKGYHALVGRVGRTCLACCVREARGLGVNVVIRV</sequence>
<feature type="compositionally biased region" description="Basic and acidic residues" evidence="1">
    <location>
        <begin position="14"/>
        <end position="43"/>
    </location>
</feature>
<evidence type="ECO:0000313" key="3">
    <source>
        <dbReference type="Proteomes" id="UP000481861"/>
    </source>
</evidence>
<dbReference type="PANTHER" id="PTHR42345">
    <property type="entry name" value="TPR_REGION DOMAIN-CONTAINING PROTEIN"/>
    <property type="match status" value="1"/>
</dbReference>
<accession>A0A7C8IA82</accession>
<dbReference type="OrthoDB" id="5420387at2759"/>
<dbReference type="Proteomes" id="UP000481861">
    <property type="component" value="Unassembled WGS sequence"/>
</dbReference>
<feature type="region of interest" description="Disordered" evidence="1">
    <location>
        <begin position="454"/>
        <end position="483"/>
    </location>
</feature>
<reference evidence="2 3" key="1">
    <citation type="submission" date="2020-01" db="EMBL/GenBank/DDBJ databases">
        <authorList>
            <consortium name="DOE Joint Genome Institute"/>
            <person name="Haridas S."/>
            <person name="Albert R."/>
            <person name="Binder M."/>
            <person name="Bloem J."/>
            <person name="Labutti K."/>
            <person name="Salamov A."/>
            <person name="Andreopoulos B."/>
            <person name="Baker S.E."/>
            <person name="Barry K."/>
            <person name="Bills G."/>
            <person name="Bluhm B.H."/>
            <person name="Cannon C."/>
            <person name="Castanera R."/>
            <person name="Culley D.E."/>
            <person name="Daum C."/>
            <person name="Ezra D."/>
            <person name="Gonzalez J.B."/>
            <person name="Henrissat B."/>
            <person name="Kuo A."/>
            <person name="Liang C."/>
            <person name="Lipzen A."/>
            <person name="Lutzoni F."/>
            <person name="Magnuson J."/>
            <person name="Mondo S."/>
            <person name="Nolan M."/>
            <person name="Ohm R."/>
            <person name="Pangilinan J."/>
            <person name="Park H.-J.H."/>
            <person name="Ramirez L."/>
            <person name="Alfaro M."/>
            <person name="Sun H."/>
            <person name="Tritt A."/>
            <person name="Yoshinaga Y."/>
            <person name="Zwiers L.-H.L."/>
            <person name="Turgeon B.G."/>
            <person name="Goodwin S.B."/>
            <person name="Spatafora J.W."/>
            <person name="Crous P.W."/>
            <person name="Grigoriev I.V."/>
        </authorList>
    </citation>
    <scope>NUCLEOTIDE SEQUENCE [LARGE SCALE GENOMIC DNA]</scope>
    <source>
        <strain evidence="2 3">CBS 611.86</strain>
    </source>
</reference>
<name>A0A7C8IA82_9PLEO</name>
<dbReference type="PANTHER" id="PTHR42345:SF2">
    <property type="entry name" value="HELICASE-LIKE PROTEIN"/>
    <property type="match status" value="1"/>
</dbReference>
<feature type="compositionally biased region" description="Low complexity" evidence="1">
    <location>
        <begin position="837"/>
        <end position="861"/>
    </location>
</feature>
<feature type="region of interest" description="Disordered" evidence="1">
    <location>
        <begin position="1"/>
        <end position="118"/>
    </location>
</feature>